<dbReference type="EMBL" id="BQNB010009181">
    <property type="protein sequence ID" value="GJS59881.1"/>
    <property type="molecule type" value="Genomic_DNA"/>
</dbReference>
<sequence length="91" mass="9946">MVLSPAEIDDLKERMRLWFRGEVPEIEGLRSMAVRCRTRVAGRAAANQREDLHVVGMVNAFVARLCEGSLLALVDSVGLTGAAAIRRVAEP</sequence>
<protein>
    <submittedName>
        <fullName evidence="1">Uncharacterized protein</fullName>
    </submittedName>
</protein>
<reference evidence="1" key="2">
    <citation type="submission" date="2022-01" db="EMBL/GenBank/DDBJ databases">
        <authorList>
            <person name="Yamashiro T."/>
            <person name="Shiraishi A."/>
            <person name="Satake H."/>
            <person name="Nakayama K."/>
        </authorList>
    </citation>
    <scope>NUCLEOTIDE SEQUENCE</scope>
</reference>
<evidence type="ECO:0000313" key="1">
    <source>
        <dbReference type="EMBL" id="GJS59881.1"/>
    </source>
</evidence>
<reference evidence="1" key="1">
    <citation type="journal article" date="2022" name="Int. J. Mol. Sci.">
        <title>Draft Genome of Tanacetum Coccineum: Genomic Comparison of Closely Related Tanacetum-Family Plants.</title>
        <authorList>
            <person name="Yamashiro T."/>
            <person name="Shiraishi A."/>
            <person name="Nakayama K."/>
            <person name="Satake H."/>
        </authorList>
    </citation>
    <scope>NUCLEOTIDE SEQUENCE</scope>
</reference>
<evidence type="ECO:0000313" key="2">
    <source>
        <dbReference type="Proteomes" id="UP001151760"/>
    </source>
</evidence>
<proteinExistence type="predicted"/>
<dbReference type="Proteomes" id="UP001151760">
    <property type="component" value="Unassembled WGS sequence"/>
</dbReference>
<gene>
    <name evidence="1" type="ORF">Tco_0654665</name>
</gene>
<accession>A0ABQ4X4V1</accession>
<organism evidence="1 2">
    <name type="scientific">Tanacetum coccineum</name>
    <dbReference type="NCBI Taxonomy" id="301880"/>
    <lineage>
        <taxon>Eukaryota</taxon>
        <taxon>Viridiplantae</taxon>
        <taxon>Streptophyta</taxon>
        <taxon>Embryophyta</taxon>
        <taxon>Tracheophyta</taxon>
        <taxon>Spermatophyta</taxon>
        <taxon>Magnoliopsida</taxon>
        <taxon>eudicotyledons</taxon>
        <taxon>Gunneridae</taxon>
        <taxon>Pentapetalae</taxon>
        <taxon>asterids</taxon>
        <taxon>campanulids</taxon>
        <taxon>Asterales</taxon>
        <taxon>Asteraceae</taxon>
        <taxon>Asteroideae</taxon>
        <taxon>Anthemideae</taxon>
        <taxon>Anthemidinae</taxon>
        <taxon>Tanacetum</taxon>
    </lineage>
</organism>
<comment type="caution">
    <text evidence="1">The sequence shown here is derived from an EMBL/GenBank/DDBJ whole genome shotgun (WGS) entry which is preliminary data.</text>
</comment>
<name>A0ABQ4X4V1_9ASTR</name>
<keyword evidence="2" id="KW-1185">Reference proteome</keyword>